<dbReference type="Pfam" id="PF10047">
    <property type="entry name" value="DUF2281"/>
    <property type="match status" value="1"/>
</dbReference>
<name>K9UKE5_CHAP6</name>
<dbReference type="RefSeq" id="WP_015161249.1">
    <property type="nucleotide sequence ID" value="NC_019697.1"/>
</dbReference>
<dbReference type="InterPro" id="IPR018739">
    <property type="entry name" value="DUF2281"/>
</dbReference>
<gene>
    <name evidence="2" type="ORF">Cha6605_4195</name>
</gene>
<accession>K9UKE5</accession>
<evidence type="ECO:0000313" key="3">
    <source>
        <dbReference type="Proteomes" id="UP000010366"/>
    </source>
</evidence>
<dbReference type="EMBL" id="CP003600">
    <property type="protein sequence ID" value="AFY95138.1"/>
    <property type="molecule type" value="Genomic_DNA"/>
</dbReference>
<dbReference type="eggNOG" id="ENOG503154K">
    <property type="taxonomic scope" value="Bacteria"/>
</dbReference>
<dbReference type="STRING" id="1173020.Cha6605_4195"/>
<feature type="domain" description="DUF2281" evidence="1">
    <location>
        <begin position="5"/>
        <end position="70"/>
    </location>
</feature>
<evidence type="ECO:0000259" key="1">
    <source>
        <dbReference type="Pfam" id="PF10047"/>
    </source>
</evidence>
<protein>
    <submittedName>
        <fullName evidence="2">Uncharacterized conserved small protein</fullName>
    </submittedName>
</protein>
<keyword evidence="3" id="KW-1185">Reference proteome</keyword>
<dbReference type="KEGG" id="cmp:Cha6605_4195"/>
<evidence type="ECO:0000313" key="2">
    <source>
        <dbReference type="EMBL" id="AFY95138.1"/>
    </source>
</evidence>
<organism evidence="2 3">
    <name type="scientific">Chamaesiphon minutus (strain ATCC 27169 / PCC 6605)</name>
    <dbReference type="NCBI Taxonomy" id="1173020"/>
    <lineage>
        <taxon>Bacteria</taxon>
        <taxon>Bacillati</taxon>
        <taxon>Cyanobacteriota</taxon>
        <taxon>Cyanophyceae</taxon>
        <taxon>Gomontiellales</taxon>
        <taxon>Chamaesiphonaceae</taxon>
        <taxon>Chamaesiphon</taxon>
    </lineage>
</organism>
<proteinExistence type="predicted"/>
<sequence length="71" mass="8132">MLSPTLIASLEKLPEKLQQEVLHYAEFLAANYAQTNPPIPTQKRRQAGTMQGMFEMSDDFDAPLEDLQEYM</sequence>
<dbReference type="AlphaFoldDB" id="K9UKE5"/>
<reference evidence="2 3" key="1">
    <citation type="submission" date="2012-05" db="EMBL/GenBank/DDBJ databases">
        <title>Finished chromosome of genome of Chamaesiphon sp. PCC 6605.</title>
        <authorList>
            <consortium name="US DOE Joint Genome Institute"/>
            <person name="Gugger M."/>
            <person name="Coursin T."/>
            <person name="Rippka R."/>
            <person name="Tandeau De Marsac N."/>
            <person name="Huntemann M."/>
            <person name="Wei C.-L."/>
            <person name="Han J."/>
            <person name="Detter J.C."/>
            <person name="Han C."/>
            <person name="Tapia R."/>
            <person name="Chen A."/>
            <person name="Kyrpides N."/>
            <person name="Mavromatis K."/>
            <person name="Markowitz V."/>
            <person name="Szeto E."/>
            <person name="Ivanova N."/>
            <person name="Pagani I."/>
            <person name="Pati A."/>
            <person name="Goodwin L."/>
            <person name="Nordberg H.P."/>
            <person name="Cantor M.N."/>
            <person name="Hua S.X."/>
            <person name="Woyke T."/>
            <person name="Kerfeld C.A."/>
        </authorList>
    </citation>
    <scope>NUCLEOTIDE SEQUENCE [LARGE SCALE GENOMIC DNA]</scope>
    <source>
        <strain evidence="3">ATCC 27169 / PCC 6605</strain>
    </source>
</reference>
<dbReference type="HOGENOM" id="CLU_163140_9_2_3"/>
<dbReference type="Proteomes" id="UP000010366">
    <property type="component" value="Chromosome"/>
</dbReference>